<dbReference type="EMBL" id="LNYK01000026">
    <property type="protein sequence ID" value="KTD20342.1"/>
    <property type="molecule type" value="Genomic_DNA"/>
</dbReference>
<dbReference type="InterPro" id="IPR003347">
    <property type="entry name" value="JmjC_dom"/>
</dbReference>
<evidence type="ECO:0000256" key="1">
    <source>
        <dbReference type="SAM" id="Phobius"/>
    </source>
</evidence>
<keyword evidence="1" id="KW-0812">Transmembrane</keyword>
<dbReference type="InterPro" id="IPR041667">
    <property type="entry name" value="Cupin_8"/>
</dbReference>
<proteinExistence type="predicted"/>
<feature type="domain" description="JmjC" evidence="2">
    <location>
        <begin position="102"/>
        <end position="251"/>
    </location>
</feature>
<evidence type="ECO:0000313" key="4">
    <source>
        <dbReference type="Proteomes" id="UP000054997"/>
    </source>
</evidence>
<keyword evidence="1" id="KW-1133">Transmembrane helix</keyword>
<organism evidence="3 4">
    <name type="scientific">Legionella londiniensis</name>
    <dbReference type="NCBI Taxonomy" id="45068"/>
    <lineage>
        <taxon>Bacteria</taxon>
        <taxon>Pseudomonadati</taxon>
        <taxon>Pseudomonadota</taxon>
        <taxon>Gammaproteobacteria</taxon>
        <taxon>Legionellales</taxon>
        <taxon>Legionellaceae</taxon>
        <taxon>Legionella</taxon>
    </lineage>
</organism>
<dbReference type="PATRIC" id="fig|45068.5.peg.1839"/>
<comment type="caution">
    <text evidence="3">The sequence shown here is derived from an EMBL/GenBank/DDBJ whole genome shotgun (WGS) entry which is preliminary data.</text>
</comment>
<dbReference type="PANTHER" id="PTHR12461">
    <property type="entry name" value="HYPOXIA-INDUCIBLE FACTOR 1 ALPHA INHIBITOR-RELATED"/>
    <property type="match status" value="1"/>
</dbReference>
<sequence length="316" mass="37907">MKIKKIKTIIYGYSEERLIKNILYHSKEPILLKIPQFTDTFSLEYFERFNTIQTTYCTYLNNKLINFRTGNFAEVISQIKNNEPHRIFAEMFSSNITSEIEKHVPLWQIIPFRPRYFNEKIKMTFYFGGANTNTPLHYDREHTCNLHLCLSGKKRLLLFTKEQNKYLYKLPFFGDSLIDFSEPDDLLLKQYPKLAQAEGYEVILERGDMLFLPRNCWHYTEYLEPSSSATYVFYPNKFFQFLGHFTGHFFLGFKEESGFRLYKWPVFQRFDYMYASSDGKLKYLYTLIEKISYLFLLPIVSILHIIAFKIKPRRPF</sequence>
<feature type="transmembrane region" description="Helical" evidence="1">
    <location>
        <begin position="291"/>
        <end position="310"/>
    </location>
</feature>
<dbReference type="AlphaFoldDB" id="A0A0W0VKK3"/>
<dbReference type="STRING" id="45068.Llon_1695"/>
<dbReference type="PROSITE" id="PS51184">
    <property type="entry name" value="JMJC"/>
    <property type="match status" value="1"/>
</dbReference>
<evidence type="ECO:0000313" key="3">
    <source>
        <dbReference type="EMBL" id="KTD20342.1"/>
    </source>
</evidence>
<dbReference type="OrthoDB" id="479699at2"/>
<dbReference type="InterPro" id="IPR014710">
    <property type="entry name" value="RmlC-like_jellyroll"/>
</dbReference>
<dbReference type="PANTHER" id="PTHR12461:SF105">
    <property type="entry name" value="HYPOXIA-INDUCIBLE FACTOR 1-ALPHA INHIBITOR"/>
    <property type="match status" value="1"/>
</dbReference>
<keyword evidence="1" id="KW-0472">Membrane</keyword>
<gene>
    <name evidence="3" type="ORF">Llon_1695</name>
</gene>
<accession>A0A0W0VKK3</accession>
<dbReference type="Pfam" id="PF13621">
    <property type="entry name" value="Cupin_8"/>
    <property type="match status" value="1"/>
</dbReference>
<name>A0A0W0VKK3_9GAMM</name>
<dbReference type="SUPFAM" id="SSF51197">
    <property type="entry name" value="Clavaminate synthase-like"/>
    <property type="match status" value="1"/>
</dbReference>
<protein>
    <submittedName>
        <fullName evidence="3">Eukaryotic small stress protein PASS1</fullName>
    </submittedName>
</protein>
<reference evidence="3 4" key="1">
    <citation type="submission" date="2015-11" db="EMBL/GenBank/DDBJ databases">
        <title>Genomic analysis of 38 Legionella species identifies large and diverse effector repertoires.</title>
        <authorList>
            <person name="Burstein D."/>
            <person name="Amaro F."/>
            <person name="Zusman T."/>
            <person name="Lifshitz Z."/>
            <person name="Cohen O."/>
            <person name="Gilbert J.A."/>
            <person name="Pupko T."/>
            <person name="Shuman H.A."/>
            <person name="Segal G."/>
        </authorList>
    </citation>
    <scope>NUCLEOTIDE SEQUENCE [LARGE SCALE GENOMIC DNA]</scope>
    <source>
        <strain evidence="3 4">ATCC 49505</strain>
    </source>
</reference>
<evidence type="ECO:0000259" key="2">
    <source>
        <dbReference type="PROSITE" id="PS51184"/>
    </source>
</evidence>
<dbReference type="RefSeq" id="WP_058529679.1">
    <property type="nucleotide sequence ID" value="NZ_CAAAHZ010000010.1"/>
</dbReference>
<dbReference type="SMART" id="SM00558">
    <property type="entry name" value="JmjC"/>
    <property type="match status" value="1"/>
</dbReference>
<keyword evidence="4" id="KW-1185">Reference proteome</keyword>
<dbReference type="Proteomes" id="UP000054997">
    <property type="component" value="Unassembled WGS sequence"/>
</dbReference>
<dbReference type="Gene3D" id="2.60.120.10">
    <property type="entry name" value="Jelly Rolls"/>
    <property type="match status" value="1"/>
</dbReference>